<dbReference type="GO" id="GO:0005737">
    <property type="term" value="C:cytoplasm"/>
    <property type="evidence" value="ECO:0007669"/>
    <property type="project" value="UniProtKB-SubCell"/>
</dbReference>
<dbReference type="InterPro" id="IPR027417">
    <property type="entry name" value="P-loop_NTPase"/>
</dbReference>
<evidence type="ECO:0000256" key="4">
    <source>
        <dbReference type="ARBA" id="ARBA00022553"/>
    </source>
</evidence>
<comment type="catalytic activity">
    <reaction evidence="10">
        <text>GTP + H2O = GDP + phosphate + H(+)</text>
        <dbReference type="Rhea" id="RHEA:19669"/>
        <dbReference type="ChEBI" id="CHEBI:15377"/>
        <dbReference type="ChEBI" id="CHEBI:15378"/>
        <dbReference type="ChEBI" id="CHEBI:37565"/>
        <dbReference type="ChEBI" id="CHEBI:43474"/>
        <dbReference type="ChEBI" id="CHEBI:58189"/>
    </reaction>
    <physiologicalReaction direction="left-to-right" evidence="10">
        <dbReference type="Rhea" id="RHEA:19670"/>
    </physiologicalReaction>
</comment>
<feature type="region of interest" description="Disordered" evidence="11">
    <location>
        <begin position="142"/>
        <end position="199"/>
    </location>
</feature>
<dbReference type="Pfam" id="PF22594">
    <property type="entry name" value="GTP-eEF1A_C"/>
    <property type="match status" value="1"/>
</dbReference>
<name>A0AAV2IEU4_LYMST</name>
<dbReference type="InterPro" id="IPR050100">
    <property type="entry name" value="TRAFAC_GTPase_members"/>
</dbReference>
<organism evidence="13 14">
    <name type="scientific">Lymnaea stagnalis</name>
    <name type="common">Great pond snail</name>
    <name type="synonym">Helix stagnalis</name>
    <dbReference type="NCBI Taxonomy" id="6523"/>
    <lineage>
        <taxon>Eukaryota</taxon>
        <taxon>Metazoa</taxon>
        <taxon>Spiralia</taxon>
        <taxon>Lophotrochozoa</taxon>
        <taxon>Mollusca</taxon>
        <taxon>Gastropoda</taxon>
        <taxon>Heterobranchia</taxon>
        <taxon>Euthyneura</taxon>
        <taxon>Panpulmonata</taxon>
        <taxon>Hygrophila</taxon>
        <taxon>Lymnaeoidea</taxon>
        <taxon>Lymnaeidae</taxon>
        <taxon>Lymnaea</taxon>
    </lineage>
</organism>
<dbReference type="PANTHER" id="PTHR23115">
    <property type="entry name" value="TRANSLATION FACTOR"/>
    <property type="match status" value="1"/>
</dbReference>
<dbReference type="CDD" id="cd04093">
    <property type="entry name" value="HBS1_C_III"/>
    <property type="match status" value="1"/>
</dbReference>
<dbReference type="GO" id="GO:0006417">
    <property type="term" value="P:regulation of translation"/>
    <property type="evidence" value="ECO:0007669"/>
    <property type="project" value="UniProtKB-KW"/>
</dbReference>
<protein>
    <recommendedName>
        <fullName evidence="12">Tr-type G domain-containing protein</fullName>
    </recommendedName>
</protein>
<dbReference type="InterPro" id="IPR037189">
    <property type="entry name" value="HBS1-like_N_sf"/>
</dbReference>
<dbReference type="FunFam" id="3.40.50.300:FF:000204">
    <property type="entry name" value="Translation elongation factor Tu"/>
    <property type="match status" value="1"/>
</dbReference>
<dbReference type="AlphaFoldDB" id="A0AAV2IEU4"/>
<comment type="subcellular location">
    <subcellularLocation>
        <location evidence="1">Cytoplasm</location>
    </subcellularLocation>
</comment>
<evidence type="ECO:0000256" key="10">
    <source>
        <dbReference type="ARBA" id="ARBA00049117"/>
    </source>
</evidence>
<dbReference type="SUPFAM" id="SSF50465">
    <property type="entry name" value="EF-Tu/eEF-1alpha/eIF2-gamma C-terminal domain"/>
    <property type="match status" value="1"/>
</dbReference>
<keyword evidence="7" id="KW-0810">Translation regulation</keyword>
<feature type="compositionally biased region" description="Basic and acidic residues" evidence="11">
    <location>
        <begin position="237"/>
        <end position="250"/>
    </location>
</feature>
<keyword evidence="4" id="KW-0597">Phosphoprotein</keyword>
<dbReference type="Gene3D" id="2.40.30.10">
    <property type="entry name" value="Translation factors"/>
    <property type="match status" value="2"/>
</dbReference>
<comment type="similarity">
    <text evidence="2">Belongs to the TRAFAC class translation factor GTPase superfamily. Classic translation factor GTPase family. EF-Tu/EF-1A subfamily.</text>
</comment>
<keyword evidence="8" id="KW-0648">Protein biosynthesis</keyword>
<dbReference type="PROSITE" id="PS51722">
    <property type="entry name" value="G_TR_2"/>
    <property type="match status" value="1"/>
</dbReference>
<proteinExistence type="inferred from homology"/>
<dbReference type="GO" id="GO:0006412">
    <property type="term" value="P:translation"/>
    <property type="evidence" value="ECO:0007669"/>
    <property type="project" value="UniProtKB-KW"/>
</dbReference>
<evidence type="ECO:0000313" key="14">
    <source>
        <dbReference type="Proteomes" id="UP001497497"/>
    </source>
</evidence>
<keyword evidence="3" id="KW-0963">Cytoplasm</keyword>
<dbReference type="Gene3D" id="3.40.50.300">
    <property type="entry name" value="P-loop containing nucleotide triphosphate hydrolases"/>
    <property type="match status" value="1"/>
</dbReference>
<feature type="compositionally biased region" description="Low complexity" evidence="11">
    <location>
        <begin position="251"/>
        <end position="262"/>
    </location>
</feature>
<dbReference type="SUPFAM" id="SSF109732">
    <property type="entry name" value="HBS1-like domain"/>
    <property type="match status" value="1"/>
</dbReference>
<feature type="region of interest" description="Disordered" evidence="11">
    <location>
        <begin position="215"/>
        <end position="273"/>
    </location>
</feature>
<evidence type="ECO:0000259" key="12">
    <source>
        <dbReference type="PROSITE" id="PS51722"/>
    </source>
</evidence>
<dbReference type="EMBL" id="CAXITT010000615">
    <property type="protein sequence ID" value="CAL1544334.1"/>
    <property type="molecule type" value="Genomic_DNA"/>
</dbReference>
<dbReference type="FunFam" id="2.40.30.10:FF:000035">
    <property type="entry name" value="HBS1-like translational GTPase"/>
    <property type="match status" value="1"/>
</dbReference>
<accession>A0AAV2IEU4</accession>
<dbReference type="CDD" id="cd01883">
    <property type="entry name" value="EF1_alpha"/>
    <property type="match status" value="1"/>
</dbReference>
<evidence type="ECO:0000256" key="5">
    <source>
        <dbReference type="ARBA" id="ARBA00022741"/>
    </source>
</evidence>
<evidence type="ECO:0000256" key="7">
    <source>
        <dbReference type="ARBA" id="ARBA00022845"/>
    </source>
</evidence>
<dbReference type="GO" id="GO:0003924">
    <property type="term" value="F:GTPase activity"/>
    <property type="evidence" value="ECO:0007669"/>
    <property type="project" value="InterPro"/>
</dbReference>
<evidence type="ECO:0000256" key="8">
    <source>
        <dbReference type="ARBA" id="ARBA00022917"/>
    </source>
</evidence>
<dbReference type="SUPFAM" id="SSF52540">
    <property type="entry name" value="P-loop containing nucleoside triphosphate hydrolases"/>
    <property type="match status" value="1"/>
</dbReference>
<dbReference type="Gene3D" id="1.10.8.10">
    <property type="entry name" value="DNA helicase RuvA subunit, C-terminal domain"/>
    <property type="match status" value="1"/>
</dbReference>
<gene>
    <name evidence="13" type="ORF">GSLYS_00017847001</name>
</gene>
<reference evidence="13 14" key="1">
    <citation type="submission" date="2024-04" db="EMBL/GenBank/DDBJ databases">
        <authorList>
            <consortium name="Genoscope - CEA"/>
            <person name="William W."/>
        </authorList>
    </citation>
    <scope>NUCLEOTIDE SEQUENCE [LARGE SCALE GENOMIC DNA]</scope>
</reference>
<dbReference type="Pfam" id="PF00009">
    <property type="entry name" value="GTP_EFTU"/>
    <property type="match status" value="1"/>
</dbReference>
<evidence type="ECO:0000313" key="13">
    <source>
        <dbReference type="EMBL" id="CAL1544334.1"/>
    </source>
</evidence>
<keyword evidence="14" id="KW-1185">Reference proteome</keyword>
<comment type="caution">
    <text evidence="13">The sequence shown here is derived from an EMBL/GenBank/DDBJ whole genome shotgun (WGS) entry which is preliminary data.</text>
</comment>
<keyword evidence="5" id="KW-0547">Nucleotide-binding</keyword>
<dbReference type="Pfam" id="PF08938">
    <property type="entry name" value="HBS1_N"/>
    <property type="match status" value="1"/>
</dbReference>
<dbReference type="InterPro" id="IPR009001">
    <property type="entry name" value="Transl_elong_EF1A/Init_IF2_C"/>
</dbReference>
<dbReference type="GO" id="GO:0005525">
    <property type="term" value="F:GTP binding"/>
    <property type="evidence" value="ECO:0007669"/>
    <property type="project" value="UniProtKB-KW"/>
</dbReference>
<evidence type="ECO:0000256" key="6">
    <source>
        <dbReference type="ARBA" id="ARBA00022801"/>
    </source>
</evidence>
<evidence type="ECO:0000256" key="11">
    <source>
        <dbReference type="SAM" id="MobiDB-lite"/>
    </source>
</evidence>
<keyword evidence="6" id="KW-0378">Hydrolase</keyword>
<evidence type="ECO:0000256" key="1">
    <source>
        <dbReference type="ARBA" id="ARBA00004496"/>
    </source>
</evidence>
<dbReference type="Proteomes" id="UP001497497">
    <property type="component" value="Unassembled WGS sequence"/>
</dbReference>
<dbReference type="SUPFAM" id="SSF50447">
    <property type="entry name" value="Translation proteins"/>
    <property type="match status" value="1"/>
</dbReference>
<dbReference type="FunFam" id="2.40.30.10:FF:000020">
    <property type="entry name" value="Translation elongation factor EF-1"/>
    <property type="match status" value="1"/>
</dbReference>
<evidence type="ECO:0000256" key="2">
    <source>
        <dbReference type="ARBA" id="ARBA00007249"/>
    </source>
</evidence>
<dbReference type="InterPro" id="IPR000795">
    <property type="entry name" value="T_Tr_GTP-bd_dom"/>
</dbReference>
<feature type="compositionally biased region" description="Polar residues" evidence="11">
    <location>
        <begin position="176"/>
        <end position="191"/>
    </location>
</feature>
<dbReference type="InterPro" id="IPR015033">
    <property type="entry name" value="HBS1-like_N"/>
</dbReference>
<keyword evidence="9" id="KW-0342">GTP-binding</keyword>
<dbReference type="InterPro" id="IPR009000">
    <property type="entry name" value="Transl_B-barrel_sf"/>
</dbReference>
<sequence length="791" mass="86750">MSRHRIVRTMNYEDEYYDDEDEYSRSVEDNYCISPSTAAQFTWNREKNVDFAAYMGEEEVINEEEEDIEVDCAIPRNDSLNDSSNIASLKLTELDQARLISCLEEARNILGDSLPESVMSSIIIQNGYNLESSINQLLTQLDAPKPQREPRQRKNRSQVLTAASDHGAQIKEDSSTARSAVDSNQPSSKLSAPTAPLVTPSKAASKVVVGFLQTETQKNTPPASPASVKKSGQSVNRRNDASPAKNKDSVKSSSLNSGLSDANSKRTVSETVTSDFKTSCLNAAPLEENGISINTIDSNLRNAVEFMGLDGDKETIQSSIDAMKPLQATPKAKSKNSKLDAMSEYAKRHGNKELLNLVVIGHVDAGKSTLMGHLLYQLGNVNKKTMHKYEQESKKIGKSSFAFAWVLDETEEERERGVTMDVAQTRFETEKKVITLLDAPGHKDFIPNMITGASQADVAILVINATRGEFETGFDAGGQTREHALLARSLGVGQIIVAVNKMDTVEWSQERYQTITKKIGQFLTKQAGFKDSDISFIPCSGLIGENLTKPSSEPKLIEWYTTKTTLIEQIENLRPPVRPIDKPFRLNVSDVYKGLGTGFNVAGRVGSGYVQPGDKILIMPLGISANIRNVYIDDASVNVAFAGDHVNLTLSGVDMSNVNIGSCLCDPSSPAKSATRIRAKIVVFNIDVPITKGFPVVFHYQAINEPAVIKRLLSQLHRSSGEVIKKKPRCLVKNSSAVVEIELERPMCMELYSEFKDLGRFMLRSGGHTIAAGLVEEMVQIKTPLNGGGQS</sequence>
<dbReference type="PRINTS" id="PR00315">
    <property type="entry name" value="ELONGATNFCT"/>
</dbReference>
<dbReference type="InterPro" id="IPR054696">
    <property type="entry name" value="GTP-eEF1A_C"/>
</dbReference>
<evidence type="ECO:0000256" key="3">
    <source>
        <dbReference type="ARBA" id="ARBA00022490"/>
    </source>
</evidence>
<feature type="domain" description="Tr-type G" evidence="12">
    <location>
        <begin position="352"/>
        <end position="580"/>
    </location>
</feature>
<evidence type="ECO:0000256" key="9">
    <source>
        <dbReference type="ARBA" id="ARBA00023134"/>
    </source>
</evidence>
<dbReference type="CDD" id="cd16267">
    <property type="entry name" value="HBS1-like_II"/>
    <property type="match status" value="1"/>
</dbReference>